<gene>
    <name evidence="2" type="ORF">Z043_122512</name>
</gene>
<proteinExistence type="predicted"/>
<dbReference type="EMBL" id="JARO02011973">
    <property type="protein sequence ID" value="KPP59556.1"/>
    <property type="molecule type" value="Genomic_DNA"/>
</dbReference>
<feature type="compositionally biased region" description="Basic and acidic residues" evidence="1">
    <location>
        <begin position="127"/>
        <end position="144"/>
    </location>
</feature>
<dbReference type="AlphaFoldDB" id="A0A0P7TPE0"/>
<evidence type="ECO:0000313" key="3">
    <source>
        <dbReference type="Proteomes" id="UP000034805"/>
    </source>
</evidence>
<comment type="caution">
    <text evidence="2">The sequence shown here is derived from an EMBL/GenBank/DDBJ whole genome shotgun (WGS) entry which is preliminary data.</text>
</comment>
<sequence>MCASLCSSLTRSAVKSMTNSSFYFKSIEGLLHQAIGTRDRIGGGQGRRYVPRTVGRVRPPTGGSRDSCGTSHVKAHPVRIVALMSPCHCTPAPSHLHLLSPGEQARSGQIFVAKYNFILPPFRRKRGADAGRPKDDGERQSSGL</sequence>
<evidence type="ECO:0000256" key="1">
    <source>
        <dbReference type="SAM" id="MobiDB-lite"/>
    </source>
</evidence>
<feature type="region of interest" description="Disordered" evidence="1">
    <location>
        <begin position="124"/>
        <end position="144"/>
    </location>
</feature>
<evidence type="ECO:0000313" key="2">
    <source>
        <dbReference type="EMBL" id="KPP59556.1"/>
    </source>
</evidence>
<name>A0A0P7TPE0_SCLFO</name>
<reference evidence="2 3" key="1">
    <citation type="submission" date="2015-08" db="EMBL/GenBank/DDBJ databases">
        <title>The genome of the Asian arowana (Scleropages formosus).</title>
        <authorList>
            <person name="Tan M.H."/>
            <person name="Gan H.M."/>
            <person name="Croft L.J."/>
            <person name="Austin C.M."/>
        </authorList>
    </citation>
    <scope>NUCLEOTIDE SEQUENCE [LARGE SCALE GENOMIC DNA]</scope>
    <source>
        <strain evidence="2">Aro1</strain>
    </source>
</reference>
<organism evidence="2 3">
    <name type="scientific">Scleropages formosus</name>
    <name type="common">Asian bonytongue</name>
    <name type="synonym">Osteoglossum formosum</name>
    <dbReference type="NCBI Taxonomy" id="113540"/>
    <lineage>
        <taxon>Eukaryota</taxon>
        <taxon>Metazoa</taxon>
        <taxon>Chordata</taxon>
        <taxon>Craniata</taxon>
        <taxon>Vertebrata</taxon>
        <taxon>Euteleostomi</taxon>
        <taxon>Actinopterygii</taxon>
        <taxon>Neopterygii</taxon>
        <taxon>Teleostei</taxon>
        <taxon>Osteoglossocephala</taxon>
        <taxon>Osteoglossomorpha</taxon>
        <taxon>Osteoglossiformes</taxon>
        <taxon>Osteoglossidae</taxon>
        <taxon>Scleropages</taxon>
    </lineage>
</organism>
<protein>
    <submittedName>
        <fullName evidence="2">Uncharacterized protein</fullName>
    </submittedName>
</protein>
<accession>A0A0P7TPE0</accession>
<dbReference type="Proteomes" id="UP000034805">
    <property type="component" value="Unassembled WGS sequence"/>
</dbReference>